<dbReference type="SUPFAM" id="SSF54862">
    <property type="entry name" value="4Fe-4S ferredoxins"/>
    <property type="match status" value="1"/>
</dbReference>
<dbReference type="GO" id="GO:0046872">
    <property type="term" value="F:metal ion binding"/>
    <property type="evidence" value="ECO:0007669"/>
    <property type="project" value="UniProtKB-KW"/>
</dbReference>
<keyword evidence="4" id="KW-0408">Iron</keyword>
<evidence type="ECO:0000256" key="4">
    <source>
        <dbReference type="ARBA" id="ARBA00023004"/>
    </source>
</evidence>
<dbReference type="InterPro" id="IPR017896">
    <property type="entry name" value="4Fe4S_Fe-S-bd"/>
</dbReference>
<dbReference type="Gene3D" id="3.10.20.600">
    <property type="match status" value="1"/>
</dbReference>
<reference evidence="8" key="1">
    <citation type="submission" date="2018-02" db="EMBL/GenBank/DDBJ databases">
        <authorList>
            <person name="Hausmann B."/>
        </authorList>
    </citation>
    <scope>NUCLEOTIDE SEQUENCE [LARGE SCALE GENOMIC DNA]</scope>
    <source>
        <strain evidence="8">Peat soil MAG SbF1</strain>
    </source>
</reference>
<keyword evidence="7" id="KW-0560">Oxidoreductase</keyword>
<gene>
    <name evidence="7" type="primary">hndC_3</name>
    <name evidence="7" type="ORF">SBF1_3630002</name>
</gene>
<accession>A0A2U3L3N8</accession>
<organism evidence="7 8">
    <name type="scientific">Candidatus Desulfosporosinus infrequens</name>
    <dbReference type="NCBI Taxonomy" id="2043169"/>
    <lineage>
        <taxon>Bacteria</taxon>
        <taxon>Bacillati</taxon>
        <taxon>Bacillota</taxon>
        <taxon>Clostridia</taxon>
        <taxon>Eubacteriales</taxon>
        <taxon>Desulfitobacteriaceae</taxon>
        <taxon>Desulfosporosinus</taxon>
    </lineage>
</organism>
<dbReference type="Gene3D" id="3.30.70.20">
    <property type="match status" value="1"/>
</dbReference>
<evidence type="ECO:0000256" key="5">
    <source>
        <dbReference type="ARBA" id="ARBA00023014"/>
    </source>
</evidence>
<feature type="domain" description="4Fe-4S ferredoxin-type" evidence="6">
    <location>
        <begin position="645"/>
        <end position="673"/>
    </location>
</feature>
<dbReference type="FunFam" id="3.40.50.11540:FF:000001">
    <property type="entry name" value="NADH dehydrogenase [ubiquinone] flavoprotein 1, mitochondrial"/>
    <property type="match status" value="1"/>
</dbReference>
<evidence type="ECO:0000256" key="3">
    <source>
        <dbReference type="ARBA" id="ARBA00022723"/>
    </source>
</evidence>
<evidence type="ECO:0000256" key="2">
    <source>
        <dbReference type="ARBA" id="ARBA00022485"/>
    </source>
</evidence>
<protein>
    <submittedName>
        <fullName evidence="7">Hydrogen dehydrogenase (NADP+), gamma subunit (NADP+-reducing)</fullName>
        <ecNumber evidence="7">1.12.1.3</ecNumber>
    </submittedName>
</protein>
<evidence type="ECO:0000313" key="7">
    <source>
        <dbReference type="EMBL" id="SPF46533.1"/>
    </source>
</evidence>
<keyword evidence="3" id="KW-0479">Metal-binding</keyword>
<evidence type="ECO:0000313" key="8">
    <source>
        <dbReference type="Proteomes" id="UP000238916"/>
    </source>
</evidence>
<dbReference type="SUPFAM" id="SSF52833">
    <property type="entry name" value="Thioredoxin-like"/>
    <property type="match status" value="1"/>
</dbReference>
<keyword evidence="5" id="KW-0411">Iron-sulfur</keyword>
<dbReference type="InterPro" id="IPR011538">
    <property type="entry name" value="Nuo51_FMN-bd"/>
</dbReference>
<dbReference type="GO" id="GO:0051539">
    <property type="term" value="F:4 iron, 4 sulfur cluster binding"/>
    <property type="evidence" value="ECO:0007669"/>
    <property type="project" value="UniProtKB-KW"/>
</dbReference>
<dbReference type="FunFam" id="1.20.1440.230:FF:000001">
    <property type="entry name" value="Mitochondrial NADH dehydrogenase flavoprotein 1"/>
    <property type="match status" value="1"/>
</dbReference>
<dbReference type="SUPFAM" id="SSF142019">
    <property type="entry name" value="Nqo1 FMN-binding domain-like"/>
    <property type="match status" value="1"/>
</dbReference>
<dbReference type="Gene3D" id="1.20.1440.230">
    <property type="entry name" value="NADH-ubiquinone oxidoreductase 51kDa subunit, iron-sulphur binding domain"/>
    <property type="match status" value="1"/>
</dbReference>
<dbReference type="Pfam" id="PF10589">
    <property type="entry name" value="NADH_4Fe-4S"/>
    <property type="match status" value="1"/>
</dbReference>
<dbReference type="Gene3D" id="3.40.50.11540">
    <property type="entry name" value="NADH-ubiquinone oxidoreductase 51kDa subunit"/>
    <property type="match status" value="1"/>
</dbReference>
<dbReference type="GO" id="GO:0050583">
    <property type="term" value="F:hydrogen dehydrogenase (NADP+) activity"/>
    <property type="evidence" value="ECO:0007669"/>
    <property type="project" value="UniProtKB-EC"/>
</dbReference>
<dbReference type="SUPFAM" id="SSF142984">
    <property type="entry name" value="Nqo1 middle domain-like"/>
    <property type="match status" value="1"/>
</dbReference>
<dbReference type="AlphaFoldDB" id="A0A2U3L3N8"/>
<dbReference type="Gene3D" id="3.40.30.10">
    <property type="entry name" value="Glutaredoxin"/>
    <property type="match status" value="1"/>
</dbReference>
<dbReference type="CDD" id="cd02980">
    <property type="entry name" value="TRX_Fd_family"/>
    <property type="match status" value="1"/>
</dbReference>
<dbReference type="PANTHER" id="PTHR43578:SF3">
    <property type="entry name" value="NADH-QUINONE OXIDOREDUCTASE SUBUNIT F"/>
    <property type="match status" value="1"/>
</dbReference>
<dbReference type="EC" id="1.12.1.3" evidence="7"/>
<dbReference type="PANTHER" id="PTHR43578">
    <property type="entry name" value="NADH-QUINONE OXIDOREDUCTASE SUBUNIT F"/>
    <property type="match status" value="1"/>
</dbReference>
<dbReference type="InterPro" id="IPR037225">
    <property type="entry name" value="Nuo51_FMN-bd_sf"/>
</dbReference>
<feature type="domain" description="4Fe-4S ferredoxin-type" evidence="6">
    <location>
        <begin position="616"/>
        <end position="644"/>
    </location>
</feature>
<evidence type="ECO:0000259" key="6">
    <source>
        <dbReference type="PROSITE" id="PS51379"/>
    </source>
</evidence>
<proteinExistence type="inferred from homology"/>
<sequence>MKPWQSTAQKVNCDARYEIFDLNFELRTSNFEPRQKASPKEGKSHMKLKNTDALNELKAQSLKLIEARRVADIVTTKKAQGLVRHVMVCGGPGCHSSGSPGIAERLEEELNRVGLSEQVKVFQPGCFGFCEKGPMIEIHPDNVTYCEVSAEDVATIVEEHFMQGNQVERLLYMDPNTKERFATNIPFYDGQLRIALRNVGYIAPENILEYIAADGYQALAKVLFSMTPLDVIDVLKDSGLRGRGGAGFPTGLKWEFTRKSQADQRYIICNADEGDPGAFMDRSVLEGDPHSVLEAMIIAGRAIGASEGFIYVRAEYPAAIRRLQIAIAQAREYGLLGKAILDSDFSFDIELKYGAGAFVCGEETALIHSIEGARGEPSVKPPFPAQKGLWGKPTCVNNVETLANIPLIILKGADWFSAIGTEKSKGTKVFALAGKVNNVGLVEVPMGTTLRQIIFDIGGGIKHHKTFKAAQTGGPSGGCIPTKYLDSPIDYESLAAIGSMMGSGGLIVLDEDDCMVNIAKYFLEFTMDESCGRCTACRVGTKRLFEILTKITEGKGTLEDMENMEKLCHIIKDTALCGLGQSAPNPILSTLKYFRDEYIAHIVDKTCPAGVCKSLLKYEITDKCVGCTLCVKKCPMFCITGTPKKRHVIDQERCLKCGACMEQCRVVGAIIRH</sequence>
<dbReference type="SMART" id="SM00928">
    <property type="entry name" value="NADH_4Fe-4S"/>
    <property type="match status" value="1"/>
</dbReference>
<name>A0A2U3L3N8_9FIRM</name>
<comment type="similarity">
    <text evidence="1">Belongs to the complex I 51 kDa subunit family.</text>
</comment>
<dbReference type="PROSITE" id="PS51379">
    <property type="entry name" value="4FE4S_FER_2"/>
    <property type="match status" value="2"/>
</dbReference>
<dbReference type="Pfam" id="PF01257">
    <property type="entry name" value="2Fe-2S_thioredx"/>
    <property type="match status" value="1"/>
</dbReference>
<dbReference type="InterPro" id="IPR036249">
    <property type="entry name" value="Thioredoxin-like_sf"/>
</dbReference>
<dbReference type="InterPro" id="IPR019575">
    <property type="entry name" value="Nuop51_4Fe4S-bd"/>
</dbReference>
<dbReference type="SUPFAM" id="SSF140490">
    <property type="entry name" value="Nqo1C-terminal domain-like"/>
    <property type="match status" value="1"/>
</dbReference>
<keyword evidence="2" id="KW-0004">4Fe-4S</keyword>
<dbReference type="Proteomes" id="UP000238916">
    <property type="component" value="Unassembled WGS sequence"/>
</dbReference>
<dbReference type="Pfam" id="PF01512">
    <property type="entry name" value="Complex1_51K"/>
    <property type="match status" value="1"/>
</dbReference>
<dbReference type="EMBL" id="OMOF01000294">
    <property type="protein sequence ID" value="SPF46533.1"/>
    <property type="molecule type" value="Genomic_DNA"/>
</dbReference>
<dbReference type="InterPro" id="IPR037207">
    <property type="entry name" value="Nuop51_4Fe4S-bd_sf"/>
</dbReference>
<evidence type="ECO:0000256" key="1">
    <source>
        <dbReference type="ARBA" id="ARBA00007523"/>
    </source>
</evidence>
<dbReference type="Gene3D" id="6.10.250.1450">
    <property type="match status" value="1"/>
</dbReference>